<protein>
    <submittedName>
        <fullName evidence="1">Uncharacterized protein</fullName>
    </submittedName>
</protein>
<reference evidence="1" key="1">
    <citation type="submission" date="2023-06" db="EMBL/GenBank/DDBJ databases">
        <title>Survivors Of The Sea: Transcriptome response of Skeletonema marinoi to long-term dormancy.</title>
        <authorList>
            <person name="Pinder M.I.M."/>
            <person name="Kourtchenko O."/>
            <person name="Robertson E.K."/>
            <person name="Larsson T."/>
            <person name="Maumus F."/>
            <person name="Osuna-Cruz C.M."/>
            <person name="Vancaester E."/>
            <person name="Stenow R."/>
            <person name="Vandepoele K."/>
            <person name="Ploug H."/>
            <person name="Bruchert V."/>
            <person name="Godhe A."/>
            <person name="Topel M."/>
        </authorList>
    </citation>
    <scope>NUCLEOTIDE SEQUENCE</scope>
    <source>
        <strain evidence="1">R05AC</strain>
    </source>
</reference>
<dbReference type="AlphaFoldDB" id="A0AAD8Y2P1"/>
<organism evidence="1 2">
    <name type="scientific">Skeletonema marinoi</name>
    <dbReference type="NCBI Taxonomy" id="267567"/>
    <lineage>
        <taxon>Eukaryota</taxon>
        <taxon>Sar</taxon>
        <taxon>Stramenopiles</taxon>
        <taxon>Ochrophyta</taxon>
        <taxon>Bacillariophyta</taxon>
        <taxon>Coscinodiscophyceae</taxon>
        <taxon>Thalassiosirophycidae</taxon>
        <taxon>Thalassiosirales</taxon>
        <taxon>Skeletonemataceae</taxon>
        <taxon>Skeletonema</taxon>
        <taxon>Skeletonema marinoi-dohrnii complex</taxon>
    </lineage>
</organism>
<dbReference type="EMBL" id="JATAAI010000020">
    <property type="protein sequence ID" value="KAK1738531.1"/>
    <property type="molecule type" value="Genomic_DNA"/>
</dbReference>
<gene>
    <name evidence="1" type="ORF">QTG54_010561</name>
</gene>
<proteinExistence type="predicted"/>
<keyword evidence="2" id="KW-1185">Reference proteome</keyword>
<comment type="caution">
    <text evidence="1">The sequence shown here is derived from an EMBL/GenBank/DDBJ whole genome shotgun (WGS) entry which is preliminary data.</text>
</comment>
<evidence type="ECO:0000313" key="1">
    <source>
        <dbReference type="EMBL" id="KAK1738531.1"/>
    </source>
</evidence>
<accession>A0AAD8Y2P1</accession>
<evidence type="ECO:0000313" key="2">
    <source>
        <dbReference type="Proteomes" id="UP001224775"/>
    </source>
</evidence>
<sequence length="131" mass="15595">MDIVSRFLLSFSLQPCKIFMSHPDLDMEPLFVYKLKCLPLVVEWFRRSKQLCGDNVGCWKQSVPELRSRELSAVYKFVRDMHLLASDGYWNNVLNDSQAEKLRIQVEKRKLELMLLRADEKEKCAMKRLRR</sequence>
<dbReference type="Proteomes" id="UP001224775">
    <property type="component" value="Unassembled WGS sequence"/>
</dbReference>
<name>A0AAD8Y2P1_9STRA</name>